<name>A0A7V2SWQ4_9BACT</name>
<dbReference type="GO" id="GO:0016985">
    <property type="term" value="F:mannan endo-1,4-beta-mannosidase activity"/>
    <property type="evidence" value="ECO:0007669"/>
    <property type="project" value="InterPro"/>
</dbReference>
<dbReference type="InterPro" id="IPR017853">
    <property type="entry name" value="GH"/>
</dbReference>
<keyword evidence="2 4" id="KW-0378">Hydrolase</keyword>
<reference evidence="6" key="1">
    <citation type="journal article" date="2020" name="mSystems">
        <title>Genome- and Community-Level Interaction Insights into Carbon Utilization and Element Cycling Functions of Hydrothermarchaeota in Hydrothermal Sediment.</title>
        <authorList>
            <person name="Zhou Z."/>
            <person name="Liu Y."/>
            <person name="Xu W."/>
            <person name="Pan J."/>
            <person name="Luo Z.H."/>
            <person name="Li M."/>
        </authorList>
    </citation>
    <scope>NUCLEOTIDE SEQUENCE [LARGE SCALE GENOMIC DNA]</scope>
    <source>
        <strain evidence="6">HyVt-503</strain>
    </source>
</reference>
<dbReference type="SUPFAM" id="SSF51445">
    <property type="entry name" value="(Trans)glycosidases"/>
    <property type="match status" value="1"/>
</dbReference>
<evidence type="ECO:0000256" key="2">
    <source>
        <dbReference type="ARBA" id="ARBA00022801"/>
    </source>
</evidence>
<comment type="similarity">
    <text evidence="1 4">Belongs to the glycosyl hydrolase 26 family.</text>
</comment>
<sequence>MGWGEYEDNVTLKGLREFETLSGRRAALVPFSVFFGRRGVNFLSNLEVIEEYGAVPIVRLMPWGPPYWVPGYEIEYDLRLIVQGEFDDFISGIAKEIRAFPWGVIVTFGPEMNGDWFPWSGVYQGGGKRDGFGDPDAYDGPELFRAAYRHVVDLFRQEGCKNVYWLFQVNYDSVPEVQWNSHLLYYPGDSYVDILGLSIYGEQYQDEPWVSFDVIAQEALEGIKVLLDKKPLILPEWGVGEWPPHDKAKWYREALERLSDPGGPFRAAVIYSDAWENDDGTISDLRIDSSTEALEAYKSGIEALYFNDLACPLMKGALYPRTFGDNVTDGTLRLSQGEGVELALSLDITQEMKGANLADWWVFARTPFGTYSLTLTPALMWHEGLEVTYQGPLIPIEKVAFQTISGLPMGTYDVYFAVDLNANGILDGPLFCSSVRLVVE</sequence>
<dbReference type="Proteomes" id="UP000885797">
    <property type="component" value="Unassembled WGS sequence"/>
</dbReference>
<feature type="active site" description="Proton donor" evidence="4">
    <location>
        <position position="111"/>
    </location>
</feature>
<dbReference type="InterPro" id="IPR022790">
    <property type="entry name" value="GH26_dom"/>
</dbReference>
<accession>A0A7V2SWQ4</accession>
<dbReference type="Pfam" id="PF02156">
    <property type="entry name" value="Glyco_hydro_26"/>
    <property type="match status" value="1"/>
</dbReference>
<dbReference type="Gene3D" id="3.20.20.80">
    <property type="entry name" value="Glycosidases"/>
    <property type="match status" value="1"/>
</dbReference>
<dbReference type="EMBL" id="DRND01000369">
    <property type="protein sequence ID" value="HFC47146.1"/>
    <property type="molecule type" value="Genomic_DNA"/>
</dbReference>
<evidence type="ECO:0000256" key="4">
    <source>
        <dbReference type="PROSITE-ProRule" id="PRU01100"/>
    </source>
</evidence>
<dbReference type="AlphaFoldDB" id="A0A7V2SWQ4"/>
<gene>
    <name evidence="6" type="ORF">ENJ63_04615</name>
</gene>
<comment type="caution">
    <text evidence="6">The sequence shown here is derived from an EMBL/GenBank/DDBJ whole genome shotgun (WGS) entry which is preliminary data.</text>
</comment>
<dbReference type="PROSITE" id="PS51764">
    <property type="entry name" value="GH26"/>
    <property type="match status" value="1"/>
</dbReference>
<evidence type="ECO:0000259" key="5">
    <source>
        <dbReference type="PROSITE" id="PS51764"/>
    </source>
</evidence>
<evidence type="ECO:0000256" key="1">
    <source>
        <dbReference type="ARBA" id="ARBA00007754"/>
    </source>
</evidence>
<dbReference type="GO" id="GO:0006080">
    <property type="term" value="P:substituted mannan metabolic process"/>
    <property type="evidence" value="ECO:0007669"/>
    <property type="project" value="InterPro"/>
</dbReference>
<dbReference type="InterPro" id="IPR000805">
    <property type="entry name" value="Glyco_hydro_26"/>
</dbReference>
<proteinExistence type="inferred from homology"/>
<feature type="active site" description="Nucleophile" evidence="4">
    <location>
        <position position="236"/>
    </location>
</feature>
<protein>
    <recommendedName>
        <fullName evidence="5">GH26 domain-containing protein</fullName>
    </recommendedName>
</protein>
<keyword evidence="3 4" id="KW-0326">Glycosidase</keyword>
<evidence type="ECO:0000313" key="6">
    <source>
        <dbReference type="EMBL" id="HFC47146.1"/>
    </source>
</evidence>
<evidence type="ECO:0000256" key="3">
    <source>
        <dbReference type="ARBA" id="ARBA00023295"/>
    </source>
</evidence>
<organism evidence="6">
    <name type="scientific">Dissulfuribacter thermophilus</name>
    <dbReference type="NCBI Taxonomy" id="1156395"/>
    <lineage>
        <taxon>Bacteria</taxon>
        <taxon>Pseudomonadati</taxon>
        <taxon>Thermodesulfobacteriota</taxon>
        <taxon>Dissulfuribacteria</taxon>
        <taxon>Dissulfuribacterales</taxon>
        <taxon>Dissulfuribacteraceae</taxon>
        <taxon>Dissulfuribacter</taxon>
    </lineage>
</organism>
<dbReference type="PANTHER" id="PTHR40079:SF4">
    <property type="entry name" value="GH26 DOMAIN-CONTAINING PROTEIN-RELATED"/>
    <property type="match status" value="1"/>
</dbReference>
<dbReference type="PANTHER" id="PTHR40079">
    <property type="entry name" value="MANNAN ENDO-1,4-BETA-MANNOSIDASE E-RELATED"/>
    <property type="match status" value="1"/>
</dbReference>
<feature type="domain" description="GH26" evidence="5">
    <location>
        <begin position="1"/>
        <end position="297"/>
    </location>
</feature>